<dbReference type="AlphaFoldDB" id="A0A0E2HBB4"/>
<dbReference type="Pfam" id="PF13338">
    <property type="entry name" value="AbiEi_4"/>
    <property type="match status" value="1"/>
</dbReference>
<dbReference type="RefSeq" id="WP_002595720.1">
    <property type="nucleotide sequence ID" value="NZ_KB851020.1"/>
</dbReference>
<gene>
    <name evidence="2" type="ORF">HMPREF1090_02294</name>
</gene>
<protein>
    <recommendedName>
        <fullName evidence="1">AbiEi antitoxin N-terminal domain-containing protein</fullName>
    </recommendedName>
</protein>
<dbReference type="HOGENOM" id="CLU_089333_1_2_9"/>
<dbReference type="InterPro" id="IPR025159">
    <property type="entry name" value="AbiEi_N"/>
</dbReference>
<organism evidence="2 3">
    <name type="scientific">[Clostridium] clostridioforme 90A8</name>
    <dbReference type="NCBI Taxonomy" id="999408"/>
    <lineage>
        <taxon>Bacteria</taxon>
        <taxon>Bacillati</taxon>
        <taxon>Bacillota</taxon>
        <taxon>Clostridia</taxon>
        <taxon>Lachnospirales</taxon>
        <taxon>Lachnospiraceae</taxon>
        <taxon>Enterocloster</taxon>
    </lineage>
</organism>
<reference evidence="2 3" key="1">
    <citation type="submission" date="2013-01" db="EMBL/GenBank/DDBJ databases">
        <title>The Genome Sequence of Clostridium clostridioforme 90A8.</title>
        <authorList>
            <consortium name="The Broad Institute Genome Sequencing Platform"/>
            <person name="Earl A."/>
            <person name="Ward D."/>
            <person name="Feldgarden M."/>
            <person name="Gevers D."/>
            <person name="Courvalin P."/>
            <person name="Lambert T."/>
            <person name="Walker B."/>
            <person name="Young S.K."/>
            <person name="Zeng Q."/>
            <person name="Gargeya S."/>
            <person name="Fitzgerald M."/>
            <person name="Haas B."/>
            <person name="Abouelleil A."/>
            <person name="Alvarado L."/>
            <person name="Arachchi H.M."/>
            <person name="Berlin A.M."/>
            <person name="Chapman S.B."/>
            <person name="Dewar J."/>
            <person name="Goldberg J."/>
            <person name="Griggs A."/>
            <person name="Gujja S."/>
            <person name="Hansen M."/>
            <person name="Howarth C."/>
            <person name="Imamovic A."/>
            <person name="Larimer J."/>
            <person name="McCowan C."/>
            <person name="Murphy C."/>
            <person name="Neiman D."/>
            <person name="Pearson M."/>
            <person name="Priest M."/>
            <person name="Roberts A."/>
            <person name="Saif S."/>
            <person name="Shea T."/>
            <person name="Sisk P."/>
            <person name="Sykes S."/>
            <person name="Wortman J."/>
            <person name="Nusbaum C."/>
            <person name="Birren B."/>
        </authorList>
    </citation>
    <scope>NUCLEOTIDE SEQUENCE [LARGE SCALE GENOMIC DNA]</scope>
    <source>
        <strain evidence="2 3">90A8</strain>
    </source>
</reference>
<evidence type="ECO:0000313" key="2">
    <source>
        <dbReference type="EMBL" id="ENZ15234.1"/>
    </source>
</evidence>
<evidence type="ECO:0000259" key="1">
    <source>
        <dbReference type="Pfam" id="PF13338"/>
    </source>
</evidence>
<proteinExistence type="predicted"/>
<dbReference type="EMBL" id="AGYR01000023">
    <property type="protein sequence ID" value="ENZ15234.1"/>
    <property type="molecule type" value="Genomic_DNA"/>
</dbReference>
<feature type="domain" description="AbiEi antitoxin N-terminal" evidence="1">
    <location>
        <begin position="5"/>
        <end position="53"/>
    </location>
</feature>
<comment type="caution">
    <text evidence="2">The sequence shown here is derived from an EMBL/GenBank/DDBJ whole genome shotgun (WGS) entry which is preliminary data.</text>
</comment>
<sequence>MNHSQAILNLAKQNNGIVTTAMVVAAGFPRGSLKYLADCGSLDRTSRGVYTLPEAWEDEFVSLQSRYKRGVFSLETALFLCDLTDKTPDRYHMTFPGNYNLGGPKRDGILCHSSKEPYYSLGITSLTTPGGNKVNAYRAERTLCDILKPRNHVDVQIAADAFKHYTVRREKNIPLLSEYAKTFGVAEKVRTYLEVLL</sequence>
<dbReference type="PATRIC" id="fig|999408.3.peg.2465"/>
<accession>A0A0E2HBB4</accession>
<dbReference type="Proteomes" id="UP000013085">
    <property type="component" value="Unassembled WGS sequence"/>
</dbReference>
<evidence type="ECO:0000313" key="3">
    <source>
        <dbReference type="Proteomes" id="UP000013085"/>
    </source>
</evidence>
<name>A0A0E2HBB4_9FIRM</name>